<sequence>MEIGKKIRELRMWKGLTQEELADRSELSKGFISQLENDVTSPSIATLVDVLTCLGTDLKTFFGEEQDNQVVFCEEDYFVKTAEAQGNEIAWIVPNAQKNRMEPIRLTLQSGACTEIDSPHEGEEFGYVLSGRILLHLGDECHKVKKGESFYYPASCNHYLENPGKTPAIILWVSSPPYF</sequence>
<dbReference type="GeneID" id="79854387"/>
<dbReference type="InterPro" id="IPR001387">
    <property type="entry name" value="Cro/C1-type_HTH"/>
</dbReference>
<dbReference type="CDD" id="cd00093">
    <property type="entry name" value="HTH_XRE"/>
    <property type="match status" value="1"/>
</dbReference>
<dbReference type="PROSITE" id="PS50943">
    <property type="entry name" value="HTH_CROC1"/>
    <property type="match status" value="1"/>
</dbReference>
<keyword evidence="6" id="KW-1185">Reference proteome</keyword>
<dbReference type="InterPro" id="IPR050807">
    <property type="entry name" value="TransReg_Diox_bact_type"/>
</dbReference>
<evidence type="ECO:0000313" key="5">
    <source>
        <dbReference type="Proteomes" id="UP000095706"/>
    </source>
</evidence>
<dbReference type="InterPro" id="IPR011051">
    <property type="entry name" value="RmlC_Cupin_sf"/>
</dbReference>
<evidence type="ECO:0000313" key="4">
    <source>
        <dbReference type="EMBL" id="NSE15416.1"/>
    </source>
</evidence>
<evidence type="ECO:0000259" key="2">
    <source>
        <dbReference type="PROSITE" id="PS50943"/>
    </source>
</evidence>
<reference evidence="4" key="3">
    <citation type="submission" date="2020-02" db="EMBL/GenBank/DDBJ databases">
        <authorList>
            <person name="Littmann E."/>
            <person name="Sorbara M."/>
        </authorList>
    </citation>
    <scope>NUCLEOTIDE SEQUENCE</scope>
    <source>
        <strain evidence="4">MSK.14.54</strain>
    </source>
</reference>
<dbReference type="SMART" id="SM00530">
    <property type="entry name" value="HTH_XRE"/>
    <property type="match status" value="1"/>
</dbReference>
<proteinExistence type="predicted"/>
<feature type="domain" description="HTH cro/C1-type" evidence="2">
    <location>
        <begin position="7"/>
        <end position="61"/>
    </location>
</feature>
<dbReference type="InterPro" id="IPR014710">
    <property type="entry name" value="RmlC-like_jellyroll"/>
</dbReference>
<gene>
    <name evidence="3" type="primary">puuR</name>
    <name evidence="3" type="ORF">ERS852406_00644</name>
    <name evidence="4" type="ORF">G5B05_03080</name>
</gene>
<reference evidence="4 6" key="2">
    <citation type="journal article" date="2020" name="Cell Host Microbe">
        <title>Functional and Genomic Variation between Human-Derived Isolates of Lachnospiraceae Reveals Inter- and Intra-Species Diversity.</title>
        <authorList>
            <person name="Sorbara M.T."/>
            <person name="Littmann E.R."/>
            <person name="Fontana E."/>
            <person name="Moody T.U."/>
            <person name="Kohout C.E."/>
            <person name="Gjonbalaj M."/>
            <person name="Eaton V."/>
            <person name="Seok R."/>
            <person name="Leiner I.M."/>
            <person name="Pamer E.G."/>
        </authorList>
    </citation>
    <scope>NUCLEOTIDE SEQUENCE [LARGE SCALE GENOMIC DNA]</scope>
    <source>
        <strain evidence="4 6">MSK.14.54</strain>
    </source>
</reference>
<reference evidence="3 5" key="1">
    <citation type="submission" date="2015-09" db="EMBL/GenBank/DDBJ databases">
        <authorList>
            <consortium name="Pathogen Informatics"/>
        </authorList>
    </citation>
    <scope>NUCLEOTIDE SEQUENCE [LARGE SCALE GENOMIC DNA]</scope>
    <source>
        <strain evidence="3 5">2789STDY5608849</strain>
    </source>
</reference>
<dbReference type="Gene3D" id="2.60.120.10">
    <property type="entry name" value="Jelly Rolls"/>
    <property type="match status" value="1"/>
</dbReference>
<dbReference type="Proteomes" id="UP000095706">
    <property type="component" value="Unassembled WGS sequence"/>
</dbReference>
<dbReference type="PANTHER" id="PTHR46797">
    <property type="entry name" value="HTH-TYPE TRANSCRIPTIONAL REGULATOR"/>
    <property type="match status" value="1"/>
</dbReference>
<evidence type="ECO:0000313" key="6">
    <source>
        <dbReference type="Proteomes" id="UP000768180"/>
    </source>
</evidence>
<accession>A0A173ZKL6</accession>
<protein>
    <submittedName>
        <fullName evidence="4">Cupin domain-containing protein</fullName>
    </submittedName>
    <submittedName>
        <fullName evidence="3">HTH-type transcriptional regulator PuuR</fullName>
    </submittedName>
</protein>
<dbReference type="AlphaFoldDB" id="A0A173ZKL6"/>
<dbReference type="PANTHER" id="PTHR46797:SF2">
    <property type="entry name" value="TRANSCRIPTIONAL REGULATOR"/>
    <property type="match status" value="1"/>
</dbReference>
<dbReference type="SUPFAM" id="SSF51182">
    <property type="entry name" value="RmlC-like cupins"/>
    <property type="match status" value="1"/>
</dbReference>
<dbReference type="InterPro" id="IPR010982">
    <property type="entry name" value="Lambda_DNA-bd_dom_sf"/>
</dbReference>
<keyword evidence="1" id="KW-0238">DNA-binding</keyword>
<dbReference type="GO" id="GO:0003677">
    <property type="term" value="F:DNA binding"/>
    <property type="evidence" value="ECO:0007669"/>
    <property type="project" value="UniProtKB-KW"/>
</dbReference>
<dbReference type="Pfam" id="PF01381">
    <property type="entry name" value="HTH_3"/>
    <property type="match status" value="1"/>
</dbReference>
<dbReference type="GO" id="GO:0003700">
    <property type="term" value="F:DNA-binding transcription factor activity"/>
    <property type="evidence" value="ECO:0007669"/>
    <property type="project" value="TreeGrafter"/>
</dbReference>
<dbReference type="GO" id="GO:0005829">
    <property type="term" value="C:cytosol"/>
    <property type="evidence" value="ECO:0007669"/>
    <property type="project" value="TreeGrafter"/>
</dbReference>
<dbReference type="InterPro" id="IPR013096">
    <property type="entry name" value="Cupin_2"/>
</dbReference>
<name>A0A173ZKL6_9FIRM</name>
<dbReference type="Pfam" id="PF07883">
    <property type="entry name" value="Cupin_2"/>
    <property type="match status" value="1"/>
</dbReference>
<dbReference type="EMBL" id="JAAITQ010000004">
    <property type="protein sequence ID" value="NSE15416.1"/>
    <property type="molecule type" value="Genomic_DNA"/>
</dbReference>
<dbReference type="CDD" id="cd02209">
    <property type="entry name" value="cupin_XRE_C"/>
    <property type="match status" value="1"/>
</dbReference>
<dbReference type="SUPFAM" id="SSF47413">
    <property type="entry name" value="lambda repressor-like DNA-binding domains"/>
    <property type="match status" value="1"/>
</dbReference>
<dbReference type="RefSeq" id="WP_055226534.1">
    <property type="nucleotide sequence ID" value="NZ_CABJFB010000001.1"/>
</dbReference>
<evidence type="ECO:0000313" key="3">
    <source>
        <dbReference type="EMBL" id="CUN76774.1"/>
    </source>
</evidence>
<evidence type="ECO:0000256" key="1">
    <source>
        <dbReference type="ARBA" id="ARBA00023125"/>
    </source>
</evidence>
<organism evidence="3 5">
    <name type="scientific">Fusicatenibacter saccharivorans</name>
    <dbReference type="NCBI Taxonomy" id="1150298"/>
    <lineage>
        <taxon>Bacteria</taxon>
        <taxon>Bacillati</taxon>
        <taxon>Bacillota</taxon>
        <taxon>Clostridia</taxon>
        <taxon>Lachnospirales</taxon>
        <taxon>Lachnospiraceae</taxon>
        <taxon>Fusicatenibacter</taxon>
    </lineage>
</organism>
<dbReference type="Proteomes" id="UP000768180">
    <property type="component" value="Unassembled WGS sequence"/>
</dbReference>
<dbReference type="Gene3D" id="1.10.260.40">
    <property type="entry name" value="lambda repressor-like DNA-binding domains"/>
    <property type="match status" value="1"/>
</dbReference>
<dbReference type="EMBL" id="CYYV01000003">
    <property type="protein sequence ID" value="CUN76774.1"/>
    <property type="molecule type" value="Genomic_DNA"/>
</dbReference>